<protein>
    <submittedName>
        <fullName evidence="1">Uncharacterized protein</fullName>
    </submittedName>
</protein>
<evidence type="ECO:0000313" key="1">
    <source>
        <dbReference type="EMBL" id="RIY00184.1"/>
    </source>
</evidence>
<comment type="caution">
    <text evidence="1">The sequence shown here is derived from an EMBL/GenBank/DDBJ whole genome shotgun (WGS) entry which is preliminary data.</text>
</comment>
<sequence length="64" mass="7043">MHPSPIFELSPLVGFSDEIVANARLIAAAPELLAMLREARLFVQAQDHVFERIDAIIAKAEGRS</sequence>
<keyword evidence="2" id="KW-1185">Reference proteome</keyword>
<name>A0A3A1WHW7_9HYPH</name>
<evidence type="ECO:0000313" key="2">
    <source>
        <dbReference type="Proteomes" id="UP000265750"/>
    </source>
</evidence>
<dbReference type="EMBL" id="QYRN01000006">
    <property type="protein sequence ID" value="RIY00184.1"/>
    <property type="molecule type" value="Genomic_DNA"/>
</dbReference>
<dbReference type="Proteomes" id="UP000265750">
    <property type="component" value="Unassembled WGS sequence"/>
</dbReference>
<dbReference type="AlphaFoldDB" id="A0A3A1WHW7"/>
<organism evidence="1 2">
    <name type="scientific">Aureimonas flava</name>
    <dbReference type="NCBI Taxonomy" id="2320271"/>
    <lineage>
        <taxon>Bacteria</taxon>
        <taxon>Pseudomonadati</taxon>
        <taxon>Pseudomonadota</taxon>
        <taxon>Alphaproteobacteria</taxon>
        <taxon>Hyphomicrobiales</taxon>
        <taxon>Aurantimonadaceae</taxon>
        <taxon>Aureimonas</taxon>
    </lineage>
</organism>
<accession>A0A3A1WHW7</accession>
<reference evidence="2" key="1">
    <citation type="submission" date="2018-09" db="EMBL/GenBank/DDBJ databases">
        <authorList>
            <person name="Tuo L."/>
        </authorList>
    </citation>
    <scope>NUCLEOTIDE SEQUENCE [LARGE SCALE GENOMIC DNA]</scope>
    <source>
        <strain evidence="2">M2BS4Y-1</strain>
    </source>
</reference>
<proteinExistence type="predicted"/>
<gene>
    <name evidence="1" type="ORF">D3218_12915</name>
</gene>